<dbReference type="SUPFAM" id="SSF51735">
    <property type="entry name" value="NAD(P)-binding Rossmann-fold domains"/>
    <property type="match status" value="1"/>
</dbReference>
<feature type="compositionally biased region" description="Basic and acidic residues" evidence="1">
    <location>
        <begin position="248"/>
        <end position="264"/>
    </location>
</feature>
<dbReference type="Gene3D" id="3.90.25.10">
    <property type="entry name" value="UDP-galactose 4-epimerase, domain 1"/>
    <property type="match status" value="1"/>
</dbReference>
<protein>
    <recommendedName>
        <fullName evidence="4">NmrA-like family protein</fullName>
    </recommendedName>
</protein>
<accession>A0A1H7UP07</accession>
<evidence type="ECO:0000313" key="2">
    <source>
        <dbReference type="EMBL" id="SEL98495.1"/>
    </source>
</evidence>
<name>A0A1H7UP07_9ACTN</name>
<dbReference type="Proteomes" id="UP000198953">
    <property type="component" value="Unassembled WGS sequence"/>
</dbReference>
<organism evidence="2 3">
    <name type="scientific">Nonomuraea pusilla</name>
    <dbReference type="NCBI Taxonomy" id="46177"/>
    <lineage>
        <taxon>Bacteria</taxon>
        <taxon>Bacillati</taxon>
        <taxon>Actinomycetota</taxon>
        <taxon>Actinomycetes</taxon>
        <taxon>Streptosporangiales</taxon>
        <taxon>Streptosporangiaceae</taxon>
        <taxon>Nonomuraea</taxon>
    </lineage>
</organism>
<dbReference type="PANTHER" id="PTHR43162:SF1">
    <property type="entry name" value="PRESTALK A DIFFERENTIATION PROTEIN A"/>
    <property type="match status" value="1"/>
</dbReference>
<keyword evidence="3" id="KW-1185">Reference proteome</keyword>
<feature type="compositionally biased region" description="Gly residues" evidence="1">
    <location>
        <begin position="193"/>
        <end position="206"/>
    </location>
</feature>
<sequence length="281" mass="29200">MRPRGLPAPPLPAVTFHPRRLPAPRLGPVGFRAPEIRVSQIVAVSVLGAAPGAPLAGHLHGLVDGHLPASGVPYAILQPTGFMQNLLRDLRGDRFHGSWGESRANHIDAADIAAVAAALLTAPVGPSADHVLTGPGSPTAREIAAAMSAVAGRPITYVDLPVPEMAARPAGEGVPEPWATEPAATQASMGPGWARGGPGVGAGHLGRTGPDRPPAEDARPVPHRPRRRAHRPTGGTGPSPGARSWRGRRAEPPPRRALTTRRDGTSSPGRALTARRERRPP</sequence>
<proteinExistence type="predicted"/>
<gene>
    <name evidence="2" type="ORF">SAMN05660976_03889</name>
</gene>
<feature type="region of interest" description="Disordered" evidence="1">
    <location>
        <begin position="184"/>
        <end position="281"/>
    </location>
</feature>
<dbReference type="PANTHER" id="PTHR43162">
    <property type="match status" value="1"/>
</dbReference>
<feature type="compositionally biased region" description="Basic residues" evidence="1">
    <location>
        <begin position="221"/>
        <end position="231"/>
    </location>
</feature>
<dbReference type="AlphaFoldDB" id="A0A1H7UP07"/>
<evidence type="ECO:0000313" key="3">
    <source>
        <dbReference type="Proteomes" id="UP000198953"/>
    </source>
</evidence>
<reference evidence="2 3" key="1">
    <citation type="submission" date="2016-10" db="EMBL/GenBank/DDBJ databases">
        <authorList>
            <person name="de Groot N.N."/>
        </authorList>
    </citation>
    <scope>NUCLEOTIDE SEQUENCE [LARGE SCALE GENOMIC DNA]</scope>
    <source>
        <strain evidence="2 3">DSM 43357</strain>
    </source>
</reference>
<evidence type="ECO:0008006" key="4">
    <source>
        <dbReference type="Google" id="ProtNLM"/>
    </source>
</evidence>
<feature type="compositionally biased region" description="Basic and acidic residues" evidence="1">
    <location>
        <begin position="209"/>
        <end position="220"/>
    </location>
</feature>
<dbReference type="InterPro" id="IPR036291">
    <property type="entry name" value="NAD(P)-bd_dom_sf"/>
</dbReference>
<dbReference type="OrthoDB" id="4457504at2"/>
<evidence type="ECO:0000256" key="1">
    <source>
        <dbReference type="SAM" id="MobiDB-lite"/>
    </source>
</evidence>
<dbReference type="Gene3D" id="3.40.50.720">
    <property type="entry name" value="NAD(P)-binding Rossmann-like Domain"/>
    <property type="match status" value="1"/>
</dbReference>
<dbReference type="STRING" id="46177.SAMN05660976_03889"/>
<dbReference type="RefSeq" id="WP_091101918.1">
    <property type="nucleotide sequence ID" value="NZ_FOBF01000008.1"/>
</dbReference>
<dbReference type="EMBL" id="FOBF01000008">
    <property type="protein sequence ID" value="SEL98495.1"/>
    <property type="molecule type" value="Genomic_DNA"/>
</dbReference>
<dbReference type="InterPro" id="IPR051604">
    <property type="entry name" value="Ergot_Alk_Oxidoreductase"/>
</dbReference>